<dbReference type="PATRIC" id="fig|1094508.3.peg.2839"/>
<name>I3WC08_THESW</name>
<reference evidence="1 2" key="1">
    <citation type="journal article" date="2014" name="Appl. Environ. Microbiol.">
        <title>Profile of Secreted Hydrolases, Associated Proteins, and SlpA in Thermoanaerobacterium saccharolyticum during the Degradation of Hemicellulose.</title>
        <authorList>
            <person name="Currie D.H."/>
            <person name="Guss A.M."/>
            <person name="Herring C.D."/>
            <person name="Giannone R.J."/>
            <person name="Johnson C.M."/>
            <person name="Lankford P.K."/>
            <person name="Brown S.D."/>
            <person name="Hettich R.L."/>
            <person name="Lynd L.R."/>
        </authorList>
    </citation>
    <scope>NUCLEOTIDE SEQUENCE [LARGE SCALE GENOMIC DNA]</scope>
    <source>
        <strain evidence="2">DSM 8691 / JW/SL-YS485</strain>
    </source>
</reference>
<evidence type="ECO:0000313" key="2">
    <source>
        <dbReference type="Proteomes" id="UP000006178"/>
    </source>
</evidence>
<gene>
    <name evidence="1" type="ordered locus">Tsac_2812</name>
</gene>
<dbReference type="RefSeq" id="WP_014759630.1">
    <property type="nucleotide sequence ID" value="NC_017998.1"/>
</dbReference>
<geneLocation type="plasmid" evidence="1 2">
    <name>pMU3262</name>
</geneLocation>
<evidence type="ECO:0000313" key="1">
    <source>
        <dbReference type="EMBL" id="AFK94359.1"/>
    </source>
</evidence>
<accession>I3WC08</accession>
<dbReference type="AlphaFoldDB" id="I3WC08"/>
<proteinExistence type="predicted"/>
<dbReference type="BioCyc" id="TSAC1094508:GLMA-2858-MONOMER"/>
<dbReference type="InterPro" id="IPR008991">
    <property type="entry name" value="Translation_prot_SH3-like_sf"/>
</dbReference>
<keyword evidence="2" id="KW-1185">Reference proteome</keyword>
<keyword evidence="1" id="KW-0614">Plasmid</keyword>
<dbReference type="EMBL" id="CP003185">
    <property type="protein sequence ID" value="AFK94359.1"/>
    <property type="molecule type" value="Genomic_DNA"/>
</dbReference>
<dbReference type="Proteomes" id="UP000006178">
    <property type="component" value="Plasmid pMU3262"/>
</dbReference>
<protein>
    <recommendedName>
        <fullName evidence="3">KOW domain protein</fullName>
    </recommendedName>
</protein>
<dbReference type="KEGG" id="tsh:Tsac_2812"/>
<sequence>MFIDLPQYIDSKEARVYARNEEGCMHVSWDIGDGKIMAFEYIPDNYPAVSCTIFKNDKEYKRRIYNIDWIQDCIPDDSPDKFSFKIGDTVKVIGRYYNGKTGIVVDIQHSRDTGNILLIVNLGGYIGNIKMTEDMIEKEEE</sequence>
<evidence type="ECO:0008006" key="3">
    <source>
        <dbReference type="Google" id="ProtNLM"/>
    </source>
</evidence>
<dbReference type="SUPFAM" id="SSF50104">
    <property type="entry name" value="Translation proteins SH3-like domain"/>
    <property type="match status" value="1"/>
</dbReference>
<organism evidence="1 2">
    <name type="scientific">Thermoanaerobacterium saccharolyticum (strain DSM 8691 / JW/SL-YS485)</name>
    <dbReference type="NCBI Taxonomy" id="1094508"/>
    <lineage>
        <taxon>Bacteria</taxon>
        <taxon>Bacillati</taxon>
        <taxon>Bacillota</taxon>
        <taxon>Clostridia</taxon>
        <taxon>Thermoanaerobacterales</taxon>
        <taxon>Thermoanaerobacteraceae</taxon>
        <taxon>Thermoanaerobacterium</taxon>
    </lineage>
</organism>